<keyword evidence="2" id="KW-1185">Reference proteome</keyword>
<reference evidence="1 2" key="1">
    <citation type="submission" date="2024-02" db="EMBL/GenBank/DDBJ databases">
        <title>De novo assembly and annotation of 12 fungi associated with fruit tree decline syndrome in Ontario, Canada.</title>
        <authorList>
            <person name="Sulman M."/>
            <person name="Ellouze W."/>
            <person name="Ilyukhin E."/>
        </authorList>
    </citation>
    <scope>NUCLEOTIDE SEQUENCE [LARGE SCALE GENOMIC DNA]</scope>
    <source>
        <strain evidence="1 2">M97-236</strain>
    </source>
</reference>
<organism evidence="1 2">
    <name type="scientific">Nothophoma quercina</name>
    <dbReference type="NCBI Taxonomy" id="749835"/>
    <lineage>
        <taxon>Eukaryota</taxon>
        <taxon>Fungi</taxon>
        <taxon>Dikarya</taxon>
        <taxon>Ascomycota</taxon>
        <taxon>Pezizomycotina</taxon>
        <taxon>Dothideomycetes</taxon>
        <taxon>Pleosporomycetidae</taxon>
        <taxon>Pleosporales</taxon>
        <taxon>Pleosporineae</taxon>
        <taxon>Didymellaceae</taxon>
        <taxon>Nothophoma</taxon>
    </lineage>
</organism>
<protein>
    <submittedName>
        <fullName evidence="1">Uncharacterized protein</fullName>
    </submittedName>
</protein>
<accession>A0ABR3S4Y9</accession>
<name>A0ABR3S4Y9_9PLEO</name>
<comment type="caution">
    <text evidence="1">The sequence shown here is derived from an EMBL/GenBank/DDBJ whole genome shotgun (WGS) entry which is preliminary data.</text>
</comment>
<sequence>MSVPIEDPEGFYAEICSKIETEAGQLSVHLQRHTVSPEFASGKASKSGSPRIRDGYKSMVKKTLQEAENEAADAMFEREVATIARRLCLPSRSVRVPPEDYQELFEDTEDGQQIKADMTATDRDLRKDGMMSWTRYQGQGEYLVYADIPQDAVINDVDLDNWCEQVKTDHDCRDLLNLDIFQPGTGTAMLASALRERNTILNTPTVRAIGKAAKMLGLASARVSLDHIQDFIARVVDGWSITRSEATDIHTMSTFAATFAQVLGAHDAGHTLQDVMGTFTRGVDSGTYSIAHWSRSRSGSRRQRFRVA</sequence>
<evidence type="ECO:0000313" key="2">
    <source>
        <dbReference type="Proteomes" id="UP001521222"/>
    </source>
</evidence>
<dbReference type="EMBL" id="JAKIXB020000001">
    <property type="protein sequence ID" value="KAL1611503.1"/>
    <property type="molecule type" value="Genomic_DNA"/>
</dbReference>
<dbReference type="Proteomes" id="UP001521222">
    <property type="component" value="Unassembled WGS sequence"/>
</dbReference>
<gene>
    <name evidence="1" type="ORF">SLS59_000222</name>
</gene>
<evidence type="ECO:0000313" key="1">
    <source>
        <dbReference type="EMBL" id="KAL1611503.1"/>
    </source>
</evidence>
<proteinExistence type="predicted"/>